<dbReference type="STRING" id="1220578.FPE01S_02_07240"/>
<reference evidence="1 2" key="1">
    <citation type="submission" date="2015-04" db="EMBL/GenBank/DDBJ databases">
        <title>Whole genome shotgun sequence of Flavihumibacter petaseus NBRC 106054.</title>
        <authorList>
            <person name="Miyazawa S."/>
            <person name="Hosoyama A."/>
            <person name="Hashimoto M."/>
            <person name="Noguchi M."/>
            <person name="Tsuchikane K."/>
            <person name="Ohji S."/>
            <person name="Yamazoe A."/>
            <person name="Ichikawa N."/>
            <person name="Kimura A."/>
            <person name="Fujita N."/>
        </authorList>
    </citation>
    <scope>NUCLEOTIDE SEQUENCE [LARGE SCALE GENOMIC DNA]</scope>
    <source>
        <strain evidence="1 2">NBRC 106054</strain>
    </source>
</reference>
<evidence type="ECO:0000313" key="2">
    <source>
        <dbReference type="Proteomes" id="UP000033121"/>
    </source>
</evidence>
<dbReference type="PROSITE" id="PS51257">
    <property type="entry name" value="PROKAR_LIPOPROTEIN"/>
    <property type="match status" value="1"/>
</dbReference>
<dbReference type="EMBL" id="BBWV01000002">
    <property type="protein sequence ID" value="GAO43618.1"/>
    <property type="molecule type" value="Genomic_DNA"/>
</dbReference>
<name>A0A0E9N1G7_9BACT</name>
<gene>
    <name evidence="1" type="ORF">FPE01S_02_07240</name>
</gene>
<comment type="caution">
    <text evidence="1">The sequence shown here is derived from an EMBL/GenBank/DDBJ whole genome shotgun (WGS) entry which is preliminary data.</text>
</comment>
<evidence type="ECO:0000313" key="1">
    <source>
        <dbReference type="EMBL" id="GAO43618.1"/>
    </source>
</evidence>
<sequence>MRHMLRNYRTLVVFVLVVLAACSTKKKDMKDGDSVELSDFIAFFPEQDLPIQITDSGLTRKISDSLRIGNKVFSQFVPDSVLRPVFGKGVKPSCYPIGKISVKDGETYLFLRSVSGTKKAATLLVFDKDSFVTSLPLITLNGAPRGNEKLVANMDTRYTVTTLRQVIGPTGQTAYAKKVYVYNPEGLFTLILTESNDQNAAPPPLINPIDTMKAAHKWAGDYLQDKRNIVSFRDGRKTGTLQFFIHFEKDNGQCKGELKGDATITGANTVRFIENNGTCALDFQFSGNTVRIKEQQGCGSYRDIKCFFEGQYTRKKKPSPAPTRKKK</sequence>
<protein>
    <recommendedName>
        <fullName evidence="3">Lipoprotein</fullName>
    </recommendedName>
</protein>
<proteinExistence type="predicted"/>
<keyword evidence="2" id="KW-1185">Reference proteome</keyword>
<accession>A0A0E9N1G7</accession>
<dbReference type="Proteomes" id="UP000033121">
    <property type="component" value="Unassembled WGS sequence"/>
</dbReference>
<dbReference type="AlphaFoldDB" id="A0A0E9N1G7"/>
<evidence type="ECO:0008006" key="3">
    <source>
        <dbReference type="Google" id="ProtNLM"/>
    </source>
</evidence>
<organism evidence="1 2">
    <name type="scientific">Flavihumibacter petaseus NBRC 106054</name>
    <dbReference type="NCBI Taxonomy" id="1220578"/>
    <lineage>
        <taxon>Bacteria</taxon>
        <taxon>Pseudomonadati</taxon>
        <taxon>Bacteroidota</taxon>
        <taxon>Chitinophagia</taxon>
        <taxon>Chitinophagales</taxon>
        <taxon>Chitinophagaceae</taxon>
        <taxon>Flavihumibacter</taxon>
    </lineage>
</organism>